<proteinExistence type="predicted"/>
<evidence type="ECO:0000256" key="1">
    <source>
        <dbReference type="SAM" id="MobiDB-lite"/>
    </source>
</evidence>
<gene>
    <name evidence="2" type="ORF">AVDCRST_MAG49-396</name>
</gene>
<dbReference type="AlphaFoldDB" id="A0A6J4U0U9"/>
<feature type="non-terminal residue" evidence="2">
    <location>
        <position position="1"/>
    </location>
</feature>
<name>A0A6J4U0U9_9BACT</name>
<accession>A0A6J4U0U9</accession>
<feature type="region of interest" description="Disordered" evidence="1">
    <location>
        <begin position="1"/>
        <end position="124"/>
    </location>
</feature>
<evidence type="ECO:0000313" key="2">
    <source>
        <dbReference type="EMBL" id="CAA9535313.1"/>
    </source>
</evidence>
<dbReference type="EMBL" id="CADCWG010000014">
    <property type="protein sequence ID" value="CAA9535313.1"/>
    <property type="molecule type" value="Genomic_DNA"/>
</dbReference>
<reference evidence="2" key="1">
    <citation type="submission" date="2020-02" db="EMBL/GenBank/DDBJ databases">
        <authorList>
            <person name="Meier V. D."/>
        </authorList>
    </citation>
    <scope>NUCLEOTIDE SEQUENCE</scope>
    <source>
        <strain evidence="2">AVDCRST_MAG49</strain>
    </source>
</reference>
<organism evidence="2">
    <name type="scientific">uncultured Thermomicrobiales bacterium</name>
    <dbReference type="NCBI Taxonomy" id="1645740"/>
    <lineage>
        <taxon>Bacteria</taxon>
        <taxon>Pseudomonadati</taxon>
        <taxon>Thermomicrobiota</taxon>
        <taxon>Thermomicrobia</taxon>
        <taxon>Thermomicrobiales</taxon>
        <taxon>environmental samples</taxon>
    </lineage>
</organism>
<feature type="non-terminal residue" evidence="2">
    <location>
        <position position="124"/>
    </location>
</feature>
<feature type="compositionally biased region" description="Low complexity" evidence="1">
    <location>
        <begin position="81"/>
        <end position="93"/>
    </location>
</feature>
<protein>
    <submittedName>
        <fullName evidence="2">Uncharacterized protein</fullName>
    </submittedName>
</protein>
<sequence>GGPRRGDLGLGPGGPATALRRRLRARAVPDSGRRRQRCRRAHGGPASRRGLARPRRVAARLPGPGARHGDRAGRRRRRPPGRVAGRAPGAQEQPGPPALRSPRLPGGGGNPDPPSDEIGRRARL</sequence>